<dbReference type="SUPFAM" id="SSF48498">
    <property type="entry name" value="Tetracyclin repressor-like, C-terminal domain"/>
    <property type="match status" value="1"/>
</dbReference>
<dbReference type="Gene3D" id="1.10.357.10">
    <property type="entry name" value="Tetracycline Repressor, domain 2"/>
    <property type="match status" value="1"/>
</dbReference>
<comment type="caution">
    <text evidence="1">The sequence shown here is derived from an EMBL/GenBank/DDBJ whole genome shotgun (WGS) entry which is preliminary data.</text>
</comment>
<proteinExistence type="predicted"/>
<evidence type="ECO:0008006" key="3">
    <source>
        <dbReference type="Google" id="ProtNLM"/>
    </source>
</evidence>
<dbReference type="EMBL" id="BNAD01000001">
    <property type="protein sequence ID" value="GHE14938.1"/>
    <property type="molecule type" value="Genomic_DNA"/>
</dbReference>
<dbReference type="InterPro" id="IPR036271">
    <property type="entry name" value="Tet_transcr_reg_TetR-rel_C_sf"/>
</dbReference>
<evidence type="ECO:0000313" key="2">
    <source>
        <dbReference type="Proteomes" id="UP000597341"/>
    </source>
</evidence>
<reference evidence="2" key="1">
    <citation type="journal article" date="2019" name="Int. J. Syst. Evol. Microbiol.">
        <title>The Global Catalogue of Microorganisms (GCM) 10K type strain sequencing project: providing services to taxonomists for standard genome sequencing and annotation.</title>
        <authorList>
            <consortium name="The Broad Institute Genomics Platform"/>
            <consortium name="The Broad Institute Genome Sequencing Center for Infectious Disease"/>
            <person name="Wu L."/>
            <person name="Ma J."/>
        </authorList>
    </citation>
    <scope>NUCLEOTIDE SEQUENCE [LARGE SCALE GENOMIC DNA]</scope>
    <source>
        <strain evidence="2">CGMCC 1.12791</strain>
    </source>
</reference>
<sequence length="198" mass="21694">MYELPPRMVQHLESRYTRLGELAAALHMTIAETGLRLPARRQLARWARLSEATVGRRMQEVCTEERLVSALVRARTRTYPPGWASEGWGRWLPATARDLTDVRVWIACLELGAASSAAASAVCAAWASELRGLEAQLMGTIAPEAVDDDVRDDAEVLQAYVLGTSIRRALDPAFTPERAADLLGRLIAALDRSPSAAE</sequence>
<gene>
    <name evidence="1" type="ORF">GCM10011376_00820</name>
</gene>
<dbReference type="Proteomes" id="UP000597341">
    <property type="component" value="Unassembled WGS sequence"/>
</dbReference>
<accession>A0ABQ3HFN5</accession>
<protein>
    <recommendedName>
        <fullName evidence="3">BetI-type transcriptional repressor C-terminal domain-containing protein</fullName>
    </recommendedName>
</protein>
<dbReference type="RefSeq" id="WP_191277393.1">
    <property type="nucleotide sequence ID" value="NZ_BNAD01000001.1"/>
</dbReference>
<keyword evidence="2" id="KW-1185">Reference proteome</keyword>
<organism evidence="1 2">
    <name type="scientific">Nocardioides flavus</name>
    <name type="common">ex Wang et al. 2016</name>
    <dbReference type="NCBI Taxonomy" id="2058780"/>
    <lineage>
        <taxon>Bacteria</taxon>
        <taxon>Bacillati</taxon>
        <taxon>Actinomycetota</taxon>
        <taxon>Actinomycetes</taxon>
        <taxon>Propionibacteriales</taxon>
        <taxon>Nocardioidaceae</taxon>
        <taxon>Nocardioides</taxon>
    </lineage>
</organism>
<evidence type="ECO:0000313" key="1">
    <source>
        <dbReference type="EMBL" id="GHE14938.1"/>
    </source>
</evidence>
<name>A0ABQ3HFN5_9ACTN</name>